<sequence>MSVDSVSAFAVRLHASAVRTRALGRRTCLRRYFHLLTFCSLDSPRDVCPGHCQRRAVWCVLQLLAGSLLPCKGGTLSNWLQRGPGSGSQAWPTAPWCREHRLRSPWCGSLGAWSRGWEKGGWSAVCGGFVCAHARLGMDPCPPRVKAARALRHSLVSSEAAEAQLQKLLGPAGQSGCLAFCPHPREMSRPSEWRSRRSPGASMWKQGSGGGLLLVVERIHFYLLIGIYLYNLSMGTLQACPDAIVQDGAHLPTCAVLSRIPRLHSL</sequence>
<evidence type="ECO:0000313" key="2">
    <source>
        <dbReference type="RefSeq" id="XP_035578771.1"/>
    </source>
</evidence>
<dbReference type="Proteomes" id="UP000515165">
    <property type="component" value="Chromosome 11"/>
</dbReference>
<organism evidence="1 2">
    <name type="scientific">Zalophus californianus</name>
    <name type="common">California sealion</name>
    <dbReference type="NCBI Taxonomy" id="9704"/>
    <lineage>
        <taxon>Eukaryota</taxon>
        <taxon>Metazoa</taxon>
        <taxon>Chordata</taxon>
        <taxon>Craniata</taxon>
        <taxon>Vertebrata</taxon>
        <taxon>Euteleostomi</taxon>
        <taxon>Mammalia</taxon>
        <taxon>Eutheria</taxon>
        <taxon>Laurasiatheria</taxon>
        <taxon>Carnivora</taxon>
        <taxon>Caniformia</taxon>
        <taxon>Pinnipedia</taxon>
        <taxon>Otariidae</taxon>
        <taxon>Zalophus</taxon>
    </lineage>
</organism>
<dbReference type="AlphaFoldDB" id="A0A6P9F018"/>
<dbReference type="GeneID" id="118356081"/>
<reference evidence="2" key="1">
    <citation type="submission" date="2025-08" db="UniProtKB">
        <authorList>
            <consortium name="RefSeq"/>
        </authorList>
    </citation>
    <scope>IDENTIFICATION</scope>
    <source>
        <tissue evidence="2">Blood</tissue>
    </source>
</reference>
<dbReference type="KEGG" id="zca:118356081"/>
<gene>
    <name evidence="2" type="primary">LOC118356081</name>
</gene>
<dbReference type="RefSeq" id="XP_035578771.1">
    <property type="nucleotide sequence ID" value="XM_035722878.1"/>
</dbReference>
<protein>
    <submittedName>
        <fullName evidence="2">Uncharacterized protein LOC118356081</fullName>
    </submittedName>
</protein>
<proteinExistence type="predicted"/>
<keyword evidence="1" id="KW-1185">Reference proteome</keyword>
<name>A0A6P9F018_ZALCA</name>
<evidence type="ECO:0000313" key="1">
    <source>
        <dbReference type="Proteomes" id="UP000515165"/>
    </source>
</evidence>
<accession>A0A6P9F018</accession>